<feature type="transmembrane region" description="Helical" evidence="7">
    <location>
        <begin position="279"/>
        <end position="300"/>
    </location>
</feature>
<keyword evidence="3" id="KW-0762">Sugar transport</keyword>
<evidence type="ECO:0000256" key="4">
    <source>
        <dbReference type="ARBA" id="ARBA00022692"/>
    </source>
</evidence>
<feature type="transmembrane region" description="Helical" evidence="7">
    <location>
        <begin position="239"/>
        <end position="259"/>
    </location>
</feature>
<dbReference type="InterPro" id="IPR007271">
    <property type="entry name" value="Nuc_sug_transpt"/>
</dbReference>
<dbReference type="SUPFAM" id="SSF103481">
    <property type="entry name" value="Multidrug resistance efflux transporter EmrE"/>
    <property type="match status" value="1"/>
</dbReference>
<dbReference type="PIRSF" id="PIRSF005799">
    <property type="entry name" value="UDP-gal_transpt"/>
    <property type="match status" value="1"/>
</dbReference>
<dbReference type="GO" id="GO:0000139">
    <property type="term" value="C:Golgi membrane"/>
    <property type="evidence" value="ECO:0007669"/>
    <property type="project" value="InterPro"/>
</dbReference>
<reference evidence="8" key="1">
    <citation type="submission" date="2014-07" db="EMBL/GenBank/DDBJ databases">
        <authorList>
            <person name="Martin A.A"/>
            <person name="De Silva N."/>
        </authorList>
    </citation>
    <scope>NUCLEOTIDE SEQUENCE</scope>
</reference>
<evidence type="ECO:0000313" key="9">
    <source>
        <dbReference type="WBParaSite" id="SVE_0971900.1"/>
    </source>
</evidence>
<dbReference type="PANTHER" id="PTHR10231">
    <property type="entry name" value="NUCLEOTIDE-SUGAR TRANSMEMBRANE TRANSPORTER"/>
    <property type="match status" value="1"/>
</dbReference>
<keyword evidence="8" id="KW-1185">Reference proteome</keyword>
<comment type="subcellular location">
    <subcellularLocation>
        <location evidence="1">Membrane</location>
        <topology evidence="1">Multi-pass membrane protein</topology>
    </subcellularLocation>
</comment>
<feature type="transmembrane region" description="Helical" evidence="7">
    <location>
        <begin position="330"/>
        <end position="349"/>
    </location>
</feature>
<protein>
    <submittedName>
        <fullName evidence="9">UDP-galactose translocator (inferred by orthology to a human protein)</fullName>
    </submittedName>
</protein>
<dbReference type="NCBIfam" id="TIGR00803">
    <property type="entry name" value="nst"/>
    <property type="match status" value="1"/>
</dbReference>
<evidence type="ECO:0000256" key="2">
    <source>
        <dbReference type="ARBA" id="ARBA00009976"/>
    </source>
</evidence>
<evidence type="ECO:0000256" key="1">
    <source>
        <dbReference type="ARBA" id="ARBA00004141"/>
    </source>
</evidence>
<feature type="transmembrane region" description="Helical" evidence="7">
    <location>
        <begin position="307"/>
        <end position="324"/>
    </location>
</feature>
<proteinExistence type="inferred from homology"/>
<keyword evidence="5 7" id="KW-1133">Transmembrane helix</keyword>
<dbReference type="WBParaSite" id="SVE_0971900.1">
    <property type="protein sequence ID" value="SVE_0971900.1"/>
    <property type="gene ID" value="SVE_0971900"/>
</dbReference>
<evidence type="ECO:0000256" key="6">
    <source>
        <dbReference type="ARBA" id="ARBA00023136"/>
    </source>
</evidence>
<sequence>MLSHNNNHYYQMDKSGCLPTTIKSECKDKNKKWTEEEWLKLYKYGGLIMLCLQQTSMPLMTRAARDRNSNEVFITTVNVFMMDLLKLLFCIFVLVLKEKSVVTFYKKTVAIIFGEWTDTLKLGIPSVLYILQNNLYYISLTNLEPTTFCVCYQMKIFTTALMLRILLNKKLSNIQWLALCFLLFGVVEVQMQYSPPASKVESNDQNPTIGFVTVFLMCFTSAFAGAYMEKCLKKSDVDIWTQNIRLSLYGLIIGGGSMIVKDLDNIQEHGLLHGFDLLVWILTAVNSVGGLLIAVVMKYADNILKGYAQSMSIIGAAVGSIFLFSFSPNFMFLFGTANVILSIILYSKYPYIARS</sequence>
<evidence type="ECO:0000313" key="8">
    <source>
        <dbReference type="Proteomes" id="UP000035680"/>
    </source>
</evidence>
<dbReference type="STRING" id="75913.A0A0K0FL05"/>
<keyword evidence="3" id="KW-0813">Transport</keyword>
<dbReference type="GO" id="GO:0015165">
    <property type="term" value="F:pyrimidine nucleotide-sugar transmembrane transporter activity"/>
    <property type="evidence" value="ECO:0007669"/>
    <property type="project" value="InterPro"/>
</dbReference>
<organism evidence="8 9">
    <name type="scientific">Strongyloides venezuelensis</name>
    <name type="common">Threadworm</name>
    <dbReference type="NCBI Taxonomy" id="75913"/>
    <lineage>
        <taxon>Eukaryota</taxon>
        <taxon>Metazoa</taxon>
        <taxon>Ecdysozoa</taxon>
        <taxon>Nematoda</taxon>
        <taxon>Chromadorea</taxon>
        <taxon>Rhabditida</taxon>
        <taxon>Tylenchina</taxon>
        <taxon>Panagrolaimomorpha</taxon>
        <taxon>Strongyloidoidea</taxon>
        <taxon>Strongyloididae</taxon>
        <taxon>Strongyloides</taxon>
    </lineage>
</organism>
<evidence type="ECO:0000256" key="3">
    <source>
        <dbReference type="ARBA" id="ARBA00022597"/>
    </source>
</evidence>
<comment type="similarity">
    <text evidence="2">Belongs to the nucleotide-sugar transporter family. SLC35A subfamily.</text>
</comment>
<dbReference type="InterPro" id="IPR037185">
    <property type="entry name" value="EmrE-like"/>
</dbReference>
<keyword evidence="4 7" id="KW-0812">Transmembrane</keyword>
<evidence type="ECO:0000256" key="7">
    <source>
        <dbReference type="SAM" id="Phobius"/>
    </source>
</evidence>
<reference evidence="9" key="2">
    <citation type="submission" date="2015-08" db="UniProtKB">
        <authorList>
            <consortium name="WormBaseParasite"/>
        </authorList>
    </citation>
    <scope>IDENTIFICATION</scope>
</reference>
<feature type="transmembrane region" description="Helical" evidence="7">
    <location>
        <begin position="72"/>
        <end position="96"/>
    </location>
</feature>
<keyword evidence="6 7" id="KW-0472">Membrane</keyword>
<evidence type="ECO:0000256" key="5">
    <source>
        <dbReference type="ARBA" id="ARBA00022989"/>
    </source>
</evidence>
<dbReference type="Pfam" id="PF04142">
    <property type="entry name" value="Nuc_sug_transp"/>
    <property type="match status" value="1"/>
</dbReference>
<name>A0A0K0FL05_STRVS</name>
<feature type="transmembrane region" description="Helical" evidence="7">
    <location>
        <begin position="174"/>
        <end position="193"/>
    </location>
</feature>
<accession>A0A0K0FL05</accession>
<dbReference type="Proteomes" id="UP000035680">
    <property type="component" value="Unassembled WGS sequence"/>
</dbReference>
<feature type="transmembrane region" description="Helical" evidence="7">
    <location>
        <begin position="208"/>
        <end position="227"/>
    </location>
</feature>
<dbReference type="AlphaFoldDB" id="A0A0K0FL05"/>